<dbReference type="AlphaFoldDB" id="A0A1C3EUB4"/>
<keyword evidence="2" id="KW-1185">Reference proteome</keyword>
<comment type="caution">
    <text evidence="1">The sequence shown here is derived from an EMBL/GenBank/DDBJ whole genome shotgun (WGS) entry which is preliminary data.</text>
</comment>
<evidence type="ECO:0000313" key="1">
    <source>
        <dbReference type="EMBL" id="ODA36840.1"/>
    </source>
</evidence>
<name>A0A1C3EUB4_9PLAN</name>
<evidence type="ECO:0000313" key="2">
    <source>
        <dbReference type="Proteomes" id="UP000094828"/>
    </source>
</evidence>
<dbReference type="Proteomes" id="UP000094828">
    <property type="component" value="Unassembled WGS sequence"/>
</dbReference>
<reference evidence="1 2" key="1">
    <citation type="submission" date="2016-05" db="EMBL/GenBank/DDBJ databases">
        <title>Genomic and physiological characterization of Planctopirus sp. isolated from fresh water lake.</title>
        <authorList>
            <person name="Subhash Y."/>
            <person name="Ramana C."/>
        </authorList>
    </citation>
    <scope>NUCLEOTIDE SEQUENCE [LARGE SCALE GENOMIC DNA]</scope>
    <source>
        <strain evidence="1 2">JC280</strain>
    </source>
</reference>
<dbReference type="EMBL" id="LYDR01000001">
    <property type="protein sequence ID" value="ODA36840.1"/>
    <property type="molecule type" value="Genomic_DNA"/>
</dbReference>
<accession>A0A1C3EUB4</accession>
<sequence length="63" mass="7371">MIWLSLRNSCQSPDLFGYQDRDGNWNETSPDADISEQELPVNHSHRELENLNQVHHAIDEIVR</sequence>
<gene>
    <name evidence="1" type="ORF">A6X21_01855</name>
</gene>
<protein>
    <submittedName>
        <fullName evidence="1">Uncharacterized protein</fullName>
    </submittedName>
</protein>
<organism evidence="1 2">
    <name type="scientific">Planctopirus hydrillae</name>
    <dbReference type="NCBI Taxonomy" id="1841610"/>
    <lineage>
        <taxon>Bacteria</taxon>
        <taxon>Pseudomonadati</taxon>
        <taxon>Planctomycetota</taxon>
        <taxon>Planctomycetia</taxon>
        <taxon>Planctomycetales</taxon>
        <taxon>Planctomycetaceae</taxon>
        <taxon>Planctopirus</taxon>
    </lineage>
</organism>
<proteinExistence type="predicted"/>